<dbReference type="Proteomes" id="UP000250235">
    <property type="component" value="Unassembled WGS sequence"/>
</dbReference>
<gene>
    <name evidence="1" type="ORF">F511_03185</name>
</gene>
<evidence type="ECO:0000313" key="1">
    <source>
        <dbReference type="EMBL" id="KZV50231.1"/>
    </source>
</evidence>
<dbReference type="EMBL" id="KQ992521">
    <property type="protein sequence ID" value="KZV50231.1"/>
    <property type="molecule type" value="Genomic_DNA"/>
</dbReference>
<keyword evidence="2" id="KW-1185">Reference proteome</keyword>
<reference evidence="1 2" key="1">
    <citation type="journal article" date="2015" name="Proc. Natl. Acad. Sci. U.S.A.">
        <title>The resurrection genome of Boea hygrometrica: A blueprint for survival of dehydration.</title>
        <authorList>
            <person name="Xiao L."/>
            <person name="Yang G."/>
            <person name="Zhang L."/>
            <person name="Yang X."/>
            <person name="Zhao S."/>
            <person name="Ji Z."/>
            <person name="Zhou Q."/>
            <person name="Hu M."/>
            <person name="Wang Y."/>
            <person name="Chen M."/>
            <person name="Xu Y."/>
            <person name="Jin H."/>
            <person name="Xiao X."/>
            <person name="Hu G."/>
            <person name="Bao F."/>
            <person name="Hu Y."/>
            <person name="Wan P."/>
            <person name="Li L."/>
            <person name="Deng X."/>
            <person name="Kuang T."/>
            <person name="Xiang C."/>
            <person name="Zhu J.K."/>
            <person name="Oliver M.J."/>
            <person name="He Y."/>
        </authorList>
    </citation>
    <scope>NUCLEOTIDE SEQUENCE [LARGE SCALE GENOMIC DNA]</scope>
    <source>
        <strain evidence="2">cv. XS01</strain>
    </source>
</reference>
<protein>
    <submittedName>
        <fullName evidence="1">Uncharacterized protein</fullName>
    </submittedName>
</protein>
<name>A0A2Z7CT35_9LAMI</name>
<dbReference type="AlphaFoldDB" id="A0A2Z7CT35"/>
<organism evidence="1 2">
    <name type="scientific">Dorcoceras hygrometricum</name>
    <dbReference type="NCBI Taxonomy" id="472368"/>
    <lineage>
        <taxon>Eukaryota</taxon>
        <taxon>Viridiplantae</taxon>
        <taxon>Streptophyta</taxon>
        <taxon>Embryophyta</taxon>
        <taxon>Tracheophyta</taxon>
        <taxon>Spermatophyta</taxon>
        <taxon>Magnoliopsida</taxon>
        <taxon>eudicotyledons</taxon>
        <taxon>Gunneridae</taxon>
        <taxon>Pentapetalae</taxon>
        <taxon>asterids</taxon>
        <taxon>lamiids</taxon>
        <taxon>Lamiales</taxon>
        <taxon>Gesneriaceae</taxon>
        <taxon>Didymocarpoideae</taxon>
        <taxon>Trichosporeae</taxon>
        <taxon>Loxocarpinae</taxon>
        <taxon>Dorcoceras</taxon>
    </lineage>
</organism>
<sequence length="136" mass="14996">MSSLNLDIIKSELRTEDLYSISEELSSAEKKCRSFQSRNERGHTGLLASVLILPGLIVRIEISGVSVSSDTTHNVNAVGRKEIRCDLFMEVRSLISYVSPSSTTGRIHQKILIIATLAATHSYDQQPQELLATTAH</sequence>
<accession>A0A2Z7CT35</accession>
<proteinExistence type="predicted"/>
<evidence type="ECO:0000313" key="2">
    <source>
        <dbReference type="Proteomes" id="UP000250235"/>
    </source>
</evidence>